<dbReference type="InterPro" id="IPR056884">
    <property type="entry name" value="NPHP3-like_N"/>
</dbReference>
<name>W6YWE8_COCMI</name>
<protein>
    <recommendedName>
        <fullName evidence="2">Nephrocystin 3-like N-terminal domain-containing protein</fullName>
    </recommendedName>
</protein>
<evidence type="ECO:0000259" key="2">
    <source>
        <dbReference type="Pfam" id="PF24883"/>
    </source>
</evidence>
<keyword evidence="1" id="KW-0677">Repeat</keyword>
<evidence type="ECO:0000313" key="3">
    <source>
        <dbReference type="EMBL" id="EUC41885.1"/>
    </source>
</evidence>
<dbReference type="Pfam" id="PF24883">
    <property type="entry name" value="NPHP3_N"/>
    <property type="match status" value="1"/>
</dbReference>
<dbReference type="PANTHER" id="PTHR10039:SF15">
    <property type="entry name" value="NACHT DOMAIN-CONTAINING PROTEIN"/>
    <property type="match status" value="1"/>
</dbReference>
<feature type="non-terminal residue" evidence="3">
    <location>
        <position position="1"/>
    </location>
</feature>
<sequence length="224" mass="25866">IDVINWIYASSYESKHKKTRRERVKGSGAWLLKKQEYQGWYSDSGSTQLLWCHGKPGAGKTFIASAVIDELLANRMERDIGIAYIYFDYADKEAQSLENVFASVLKQVVLCKEKESIEEVRRLYRACNMGAQRPEIDTLVETLGHMSQYFKQIFIVFDALDECSDKLRAVLLKQLESLDNPRWRFFVTGRSHLSDVSMKFPSCSELVVAAHRDDVEKLVLERIR</sequence>
<dbReference type="KEGG" id="bor:COCMIDRAFT_49808"/>
<keyword evidence="4" id="KW-1185">Reference proteome</keyword>
<proteinExistence type="predicted"/>
<dbReference type="SUPFAM" id="SSF52540">
    <property type="entry name" value="P-loop containing nucleoside triphosphate hydrolases"/>
    <property type="match status" value="1"/>
</dbReference>
<dbReference type="OrthoDB" id="3944243at2759"/>
<dbReference type="Proteomes" id="UP000054032">
    <property type="component" value="Unassembled WGS sequence"/>
</dbReference>
<dbReference type="RefSeq" id="XP_007691609.1">
    <property type="nucleotide sequence ID" value="XM_007693419.1"/>
</dbReference>
<gene>
    <name evidence="3" type="ORF">COCMIDRAFT_49808</name>
</gene>
<dbReference type="InterPro" id="IPR027417">
    <property type="entry name" value="P-loop_NTPase"/>
</dbReference>
<reference evidence="3 4" key="1">
    <citation type="journal article" date="2013" name="PLoS Genet.">
        <title>Comparative genome structure, secondary metabolite, and effector coding capacity across Cochliobolus pathogens.</title>
        <authorList>
            <person name="Condon B.J."/>
            <person name="Leng Y."/>
            <person name="Wu D."/>
            <person name="Bushley K.E."/>
            <person name="Ohm R.A."/>
            <person name="Otillar R."/>
            <person name="Martin J."/>
            <person name="Schackwitz W."/>
            <person name="Grimwood J."/>
            <person name="MohdZainudin N."/>
            <person name="Xue C."/>
            <person name="Wang R."/>
            <person name="Manning V.A."/>
            <person name="Dhillon B."/>
            <person name="Tu Z.J."/>
            <person name="Steffenson B.J."/>
            <person name="Salamov A."/>
            <person name="Sun H."/>
            <person name="Lowry S."/>
            <person name="LaButti K."/>
            <person name="Han J."/>
            <person name="Copeland A."/>
            <person name="Lindquist E."/>
            <person name="Barry K."/>
            <person name="Schmutz J."/>
            <person name="Baker S.E."/>
            <person name="Ciuffetti L.M."/>
            <person name="Grigoriev I.V."/>
            <person name="Zhong S."/>
            <person name="Turgeon B.G."/>
        </authorList>
    </citation>
    <scope>NUCLEOTIDE SEQUENCE [LARGE SCALE GENOMIC DNA]</scope>
    <source>
        <strain evidence="3 4">ATCC 44560</strain>
    </source>
</reference>
<dbReference type="AlphaFoldDB" id="W6YWE8"/>
<dbReference type="HOGENOM" id="CLU_000288_34_5_1"/>
<organism evidence="3 4">
    <name type="scientific">Bipolaris oryzae ATCC 44560</name>
    <dbReference type="NCBI Taxonomy" id="930090"/>
    <lineage>
        <taxon>Eukaryota</taxon>
        <taxon>Fungi</taxon>
        <taxon>Dikarya</taxon>
        <taxon>Ascomycota</taxon>
        <taxon>Pezizomycotina</taxon>
        <taxon>Dothideomycetes</taxon>
        <taxon>Pleosporomycetidae</taxon>
        <taxon>Pleosporales</taxon>
        <taxon>Pleosporineae</taxon>
        <taxon>Pleosporaceae</taxon>
        <taxon>Bipolaris</taxon>
    </lineage>
</organism>
<dbReference type="PANTHER" id="PTHR10039">
    <property type="entry name" value="AMELOGENIN"/>
    <property type="match status" value="1"/>
</dbReference>
<feature type="non-terminal residue" evidence="3">
    <location>
        <position position="224"/>
    </location>
</feature>
<evidence type="ECO:0000256" key="1">
    <source>
        <dbReference type="ARBA" id="ARBA00022737"/>
    </source>
</evidence>
<evidence type="ECO:0000313" key="4">
    <source>
        <dbReference type="Proteomes" id="UP000054032"/>
    </source>
</evidence>
<dbReference type="EMBL" id="KI964082">
    <property type="protein sequence ID" value="EUC41885.1"/>
    <property type="molecule type" value="Genomic_DNA"/>
</dbReference>
<dbReference type="eggNOG" id="KOG4177">
    <property type="taxonomic scope" value="Eukaryota"/>
</dbReference>
<dbReference type="GeneID" id="19124453"/>
<dbReference type="Gene3D" id="3.40.50.300">
    <property type="entry name" value="P-loop containing nucleotide triphosphate hydrolases"/>
    <property type="match status" value="1"/>
</dbReference>
<feature type="domain" description="Nephrocystin 3-like N-terminal" evidence="2">
    <location>
        <begin position="26"/>
        <end position="190"/>
    </location>
</feature>
<accession>W6YWE8</accession>